<dbReference type="Pfam" id="PF02826">
    <property type="entry name" value="2-Hacid_dh_C"/>
    <property type="match status" value="1"/>
</dbReference>
<dbReference type="SUPFAM" id="SSF51735">
    <property type="entry name" value="NAD(P)-binding Rossmann-fold domains"/>
    <property type="match status" value="1"/>
</dbReference>
<dbReference type="PANTHER" id="PTHR43333:SF1">
    <property type="entry name" value="D-ISOMER SPECIFIC 2-HYDROXYACID DEHYDROGENASE NAD-BINDING DOMAIN-CONTAINING PROTEIN"/>
    <property type="match status" value="1"/>
</dbReference>
<keyword evidence="2" id="KW-0520">NAD</keyword>
<dbReference type="Gene3D" id="3.40.50.720">
    <property type="entry name" value="NAD(P)-binding Rossmann-like Domain"/>
    <property type="match status" value="2"/>
</dbReference>
<keyword evidence="5" id="KW-1185">Reference proteome</keyword>
<dbReference type="InterPro" id="IPR006140">
    <property type="entry name" value="D-isomer_DH_NAD-bd"/>
</dbReference>
<evidence type="ECO:0000259" key="3">
    <source>
        <dbReference type="Pfam" id="PF02826"/>
    </source>
</evidence>
<dbReference type="Proteomes" id="UP000829069">
    <property type="component" value="Chromosome"/>
</dbReference>
<proteinExistence type="predicted"/>
<dbReference type="EMBL" id="CP093326">
    <property type="protein sequence ID" value="UNK47582.1"/>
    <property type="molecule type" value="Genomic_DNA"/>
</dbReference>
<evidence type="ECO:0000313" key="4">
    <source>
        <dbReference type="EMBL" id="UNK47582.1"/>
    </source>
</evidence>
<dbReference type="PROSITE" id="PS00671">
    <property type="entry name" value="D_2_HYDROXYACID_DH_3"/>
    <property type="match status" value="1"/>
</dbReference>
<name>A0ABY3WH06_9MICC</name>
<protein>
    <submittedName>
        <fullName evidence="4">Hydroxyacid dehydrogenase</fullName>
    </submittedName>
</protein>
<dbReference type="InterPro" id="IPR036291">
    <property type="entry name" value="NAD(P)-bd_dom_sf"/>
</dbReference>
<reference evidence="4 5" key="1">
    <citation type="submission" date="2022-03" db="EMBL/GenBank/DDBJ databases">
        <title>Isotopic signatures of nitrous oxide derived from detoxification processes.</title>
        <authorList>
            <person name="Behrendt U."/>
            <person name="Buchen C."/>
            <person name="Well R."/>
            <person name="Ulrich A."/>
            <person name="Rohe L."/>
            <person name="Kolb S."/>
            <person name="Schloter M."/>
            <person name="Horn M.A."/>
            <person name="Augustin J."/>
        </authorList>
    </citation>
    <scope>NUCLEOTIDE SEQUENCE [LARGE SCALE GENOMIC DNA]</scope>
    <source>
        <strain evidence="4 5">S4-C24</strain>
    </source>
</reference>
<gene>
    <name evidence="4" type="ORF">MNQ99_08200</name>
</gene>
<evidence type="ECO:0000313" key="5">
    <source>
        <dbReference type="Proteomes" id="UP000829069"/>
    </source>
</evidence>
<sequence length="259" mass="27612">MHQLVREERGIRWVQLPTAGIEAFADSLAERPDVVWTSAKGAYAKPVAEHALALLLALLRDLPKRVVARSWAERSGRSLHGMNAVVVGAGGVAIETIRLLEVFDVNVTVVRRLPDPVSGASRTIGINELPGVLPDADVVILAASLTPATRGLFGAAEFSLMKESAVLVNIARGGLVDTDALVAALRQGAIAGAGLDVTDPEPLPDGHPLWDEPACLITPHSADTMDMIMPLYRSRIETNVQRFLNGHELDGLVDAEAGY</sequence>
<accession>A0ABY3WH06</accession>
<keyword evidence="1" id="KW-0560">Oxidoreductase</keyword>
<dbReference type="PANTHER" id="PTHR43333">
    <property type="entry name" value="2-HACID_DH_C DOMAIN-CONTAINING PROTEIN"/>
    <property type="match status" value="1"/>
</dbReference>
<evidence type="ECO:0000256" key="2">
    <source>
        <dbReference type="ARBA" id="ARBA00023027"/>
    </source>
</evidence>
<evidence type="ECO:0000256" key="1">
    <source>
        <dbReference type="ARBA" id="ARBA00023002"/>
    </source>
</evidence>
<feature type="domain" description="D-isomer specific 2-hydroxyacid dehydrogenase NAD-binding" evidence="3">
    <location>
        <begin position="53"/>
        <end position="222"/>
    </location>
</feature>
<organism evidence="4 5">
    <name type="scientific">Arthrobacter sulfonylureivorans</name>
    <dbReference type="NCBI Taxonomy" id="2486855"/>
    <lineage>
        <taxon>Bacteria</taxon>
        <taxon>Bacillati</taxon>
        <taxon>Actinomycetota</taxon>
        <taxon>Actinomycetes</taxon>
        <taxon>Micrococcales</taxon>
        <taxon>Micrococcaceae</taxon>
        <taxon>Arthrobacter</taxon>
    </lineage>
</organism>
<dbReference type="InterPro" id="IPR029753">
    <property type="entry name" value="D-isomer_DH_CS"/>
</dbReference>